<dbReference type="GO" id="GO:0055085">
    <property type="term" value="P:transmembrane transport"/>
    <property type="evidence" value="ECO:0007669"/>
    <property type="project" value="TreeGrafter"/>
</dbReference>
<proteinExistence type="inferred from homology"/>
<gene>
    <name evidence="8" type="ORF">DL240_19390</name>
</gene>
<dbReference type="AlphaFoldDB" id="A0A328C077"/>
<reference evidence="8 9" key="1">
    <citation type="submission" date="2018-05" db="EMBL/GenBank/DDBJ databases">
        <title>Lujinxingia marina gen. nov. sp. nov., a new facultative anaerobic member of the class Deltaproteobacteria, and proposal of Lujinxingaceae fam. nov.</title>
        <authorList>
            <person name="Li C.-M."/>
        </authorList>
    </citation>
    <scope>NUCLEOTIDE SEQUENCE [LARGE SCALE GENOMIC DNA]</scope>
    <source>
        <strain evidence="8 9">B210</strain>
    </source>
</reference>
<comment type="subcellular location">
    <subcellularLocation>
        <location evidence="1">Membrane</location>
        <topology evidence="1">Multi-pass membrane protein</topology>
    </subcellularLocation>
</comment>
<protein>
    <recommendedName>
        <fullName evidence="10">AI-2E family transporter</fullName>
    </recommendedName>
</protein>
<dbReference type="GO" id="GO:0016020">
    <property type="term" value="C:membrane"/>
    <property type="evidence" value="ECO:0007669"/>
    <property type="project" value="UniProtKB-SubCell"/>
</dbReference>
<evidence type="ECO:0000256" key="3">
    <source>
        <dbReference type="ARBA" id="ARBA00022692"/>
    </source>
</evidence>
<evidence type="ECO:0000256" key="7">
    <source>
        <dbReference type="SAM" id="Phobius"/>
    </source>
</evidence>
<feature type="transmembrane region" description="Helical" evidence="7">
    <location>
        <begin position="284"/>
        <end position="303"/>
    </location>
</feature>
<comment type="caution">
    <text evidence="8">The sequence shown here is derived from an EMBL/GenBank/DDBJ whole genome shotgun (WGS) entry which is preliminary data.</text>
</comment>
<feature type="transmembrane region" description="Helical" evidence="7">
    <location>
        <begin position="83"/>
        <end position="108"/>
    </location>
</feature>
<feature type="region of interest" description="Disordered" evidence="6">
    <location>
        <begin position="1"/>
        <end position="20"/>
    </location>
</feature>
<sequence length="372" mass="40021">MSADTPNPEPRTEPGQKRRETSFSPFIRHSASILAMVVFITIGLLFLWEMKTLILVIFLAILFAIFLRWLTDLLIEHTPLSGIWALLVVATLLVAILGGAGFLVAPAIANQVDAIVDMIPKALAELQAWIAQTAIGPRILTELGELEPSRLFTNEVIGQVGGAFAGGLNFLTNAALVVVVGVYIAINPTVYRRGLVRMVPMHYRGRTEAILSVCIHQMVWWLIGRLLAMLAVAVIVAIGLWALGIPLPFTLGLIAGLFSFVPILGSIASFLPAALIALLVGPEFILWAALVFVGAQAIEGNFLTPLVQKRFVSIPPAITLVAQVIGGILFGLIGVTVATPLAVLLMALINMIYVEDVLGDTTPYTDLAEKHQ</sequence>
<evidence type="ECO:0000256" key="1">
    <source>
        <dbReference type="ARBA" id="ARBA00004141"/>
    </source>
</evidence>
<keyword evidence="5 7" id="KW-0472">Membrane</keyword>
<evidence type="ECO:0000256" key="6">
    <source>
        <dbReference type="SAM" id="MobiDB-lite"/>
    </source>
</evidence>
<feature type="transmembrane region" description="Helical" evidence="7">
    <location>
        <begin position="163"/>
        <end position="186"/>
    </location>
</feature>
<feature type="transmembrane region" description="Helical" evidence="7">
    <location>
        <begin position="53"/>
        <end position="71"/>
    </location>
</feature>
<dbReference type="InterPro" id="IPR002549">
    <property type="entry name" value="AI-2E-like"/>
</dbReference>
<evidence type="ECO:0008006" key="10">
    <source>
        <dbReference type="Google" id="ProtNLM"/>
    </source>
</evidence>
<dbReference type="PANTHER" id="PTHR21716:SF62">
    <property type="entry name" value="TRANSPORT PROTEIN YDBI-RELATED"/>
    <property type="match status" value="1"/>
</dbReference>
<keyword evidence="9" id="KW-1185">Reference proteome</keyword>
<accession>A0A328C077</accession>
<dbReference type="Proteomes" id="UP000249169">
    <property type="component" value="Unassembled WGS sequence"/>
</dbReference>
<organism evidence="8 9">
    <name type="scientific">Lujinxingia litoralis</name>
    <dbReference type="NCBI Taxonomy" id="2211119"/>
    <lineage>
        <taxon>Bacteria</taxon>
        <taxon>Deltaproteobacteria</taxon>
        <taxon>Bradymonadales</taxon>
        <taxon>Lujinxingiaceae</taxon>
        <taxon>Lujinxingia</taxon>
    </lineage>
</organism>
<dbReference type="Pfam" id="PF01594">
    <property type="entry name" value="AI-2E_transport"/>
    <property type="match status" value="1"/>
</dbReference>
<feature type="transmembrane region" description="Helical" evidence="7">
    <location>
        <begin position="324"/>
        <end position="353"/>
    </location>
</feature>
<evidence type="ECO:0000313" key="8">
    <source>
        <dbReference type="EMBL" id="RAL19978.1"/>
    </source>
</evidence>
<dbReference type="RefSeq" id="WP_111731548.1">
    <property type="nucleotide sequence ID" value="NZ_QHKO01000019.1"/>
</dbReference>
<comment type="similarity">
    <text evidence="2">Belongs to the autoinducer-2 exporter (AI-2E) (TC 2.A.86) family.</text>
</comment>
<feature type="transmembrane region" description="Helical" evidence="7">
    <location>
        <begin position="254"/>
        <end position="278"/>
    </location>
</feature>
<name>A0A328C077_9DELT</name>
<evidence type="ECO:0000256" key="4">
    <source>
        <dbReference type="ARBA" id="ARBA00022989"/>
    </source>
</evidence>
<feature type="transmembrane region" description="Helical" evidence="7">
    <location>
        <begin position="229"/>
        <end position="247"/>
    </location>
</feature>
<evidence type="ECO:0000256" key="2">
    <source>
        <dbReference type="ARBA" id="ARBA00009773"/>
    </source>
</evidence>
<keyword evidence="4 7" id="KW-1133">Transmembrane helix</keyword>
<feature type="transmembrane region" description="Helical" evidence="7">
    <location>
        <begin position="26"/>
        <end position="47"/>
    </location>
</feature>
<feature type="compositionally biased region" description="Basic and acidic residues" evidence="6">
    <location>
        <begin position="10"/>
        <end position="20"/>
    </location>
</feature>
<dbReference type="EMBL" id="QHKO01000019">
    <property type="protein sequence ID" value="RAL19978.1"/>
    <property type="molecule type" value="Genomic_DNA"/>
</dbReference>
<dbReference type="PANTHER" id="PTHR21716">
    <property type="entry name" value="TRANSMEMBRANE PROTEIN"/>
    <property type="match status" value="1"/>
</dbReference>
<dbReference type="OrthoDB" id="5761230at2"/>
<keyword evidence="3 7" id="KW-0812">Transmembrane</keyword>
<evidence type="ECO:0000313" key="9">
    <source>
        <dbReference type="Proteomes" id="UP000249169"/>
    </source>
</evidence>
<evidence type="ECO:0000256" key="5">
    <source>
        <dbReference type="ARBA" id="ARBA00023136"/>
    </source>
</evidence>